<name>A0A1B0G189_GLOMM</name>
<dbReference type="Pfam" id="PF00043">
    <property type="entry name" value="GST_C"/>
    <property type="match status" value="1"/>
</dbReference>
<dbReference type="SFLD" id="SFLDS00019">
    <property type="entry name" value="Glutathione_Transferase_(cytos"/>
    <property type="match status" value="1"/>
</dbReference>
<reference evidence="3" key="1">
    <citation type="submission" date="2020-05" db="UniProtKB">
        <authorList>
            <consortium name="EnsemblMetazoa"/>
        </authorList>
    </citation>
    <scope>IDENTIFICATION</scope>
    <source>
        <strain evidence="3">Yale</strain>
    </source>
</reference>
<evidence type="ECO:0008006" key="5">
    <source>
        <dbReference type="Google" id="ProtNLM"/>
    </source>
</evidence>
<dbReference type="STRING" id="37546.A0A1B0G189"/>
<dbReference type="PROSITE" id="PS50405">
    <property type="entry name" value="GST_CTER"/>
    <property type="match status" value="1"/>
</dbReference>
<dbReference type="Pfam" id="PF13417">
    <property type="entry name" value="GST_N_3"/>
    <property type="match status" value="1"/>
</dbReference>
<dbReference type="PhylomeDB" id="A0A1B0G189"/>
<dbReference type="Gene3D" id="1.20.1050.10">
    <property type="match status" value="1"/>
</dbReference>
<dbReference type="VEuPathDB" id="VectorBase:GMOY007033"/>
<keyword evidence="4" id="KW-1185">Reference proteome</keyword>
<dbReference type="GO" id="GO:0004364">
    <property type="term" value="F:glutathione transferase activity"/>
    <property type="evidence" value="ECO:0007669"/>
    <property type="project" value="TreeGrafter"/>
</dbReference>
<evidence type="ECO:0000313" key="3">
    <source>
        <dbReference type="EnsemblMetazoa" id="GMOY007033-PA"/>
    </source>
</evidence>
<dbReference type="InterPro" id="IPR010987">
    <property type="entry name" value="Glutathione-S-Trfase_C-like"/>
</dbReference>
<dbReference type="InterPro" id="IPR004046">
    <property type="entry name" value="GST_C"/>
</dbReference>
<dbReference type="InterPro" id="IPR036249">
    <property type="entry name" value="Thioredoxin-like_sf"/>
</dbReference>
<dbReference type="EnsemblMetazoa" id="GMOY007033-RA">
    <property type="protein sequence ID" value="GMOY007033-PA"/>
    <property type="gene ID" value="GMOY007033"/>
</dbReference>
<dbReference type="Proteomes" id="UP000092444">
    <property type="component" value="Unassembled WGS sequence"/>
</dbReference>
<evidence type="ECO:0000259" key="2">
    <source>
        <dbReference type="PROSITE" id="PS50405"/>
    </source>
</evidence>
<protein>
    <recommendedName>
        <fullName evidence="5">Glutathione S-transferase</fullName>
    </recommendedName>
</protein>
<proteinExistence type="predicted"/>
<dbReference type="PANTHER" id="PTHR43969:SF5">
    <property type="entry name" value="GLUTATHIONE S-TRANSFERASE E14"/>
    <property type="match status" value="1"/>
</dbReference>
<organism evidence="3 4">
    <name type="scientific">Glossina morsitans morsitans</name>
    <name type="common">Savannah tsetse fly</name>
    <dbReference type="NCBI Taxonomy" id="37546"/>
    <lineage>
        <taxon>Eukaryota</taxon>
        <taxon>Metazoa</taxon>
        <taxon>Ecdysozoa</taxon>
        <taxon>Arthropoda</taxon>
        <taxon>Hexapoda</taxon>
        <taxon>Insecta</taxon>
        <taxon>Pterygota</taxon>
        <taxon>Neoptera</taxon>
        <taxon>Endopterygota</taxon>
        <taxon>Diptera</taxon>
        <taxon>Brachycera</taxon>
        <taxon>Muscomorpha</taxon>
        <taxon>Hippoboscoidea</taxon>
        <taxon>Glossinidae</taxon>
        <taxon>Glossina</taxon>
    </lineage>
</organism>
<dbReference type="Gene3D" id="3.40.30.10">
    <property type="entry name" value="Glutaredoxin"/>
    <property type="match status" value="1"/>
</dbReference>
<dbReference type="InterPro" id="IPR040079">
    <property type="entry name" value="Glutathione_S-Trfase"/>
</dbReference>
<dbReference type="AlphaFoldDB" id="A0A1B0G189"/>
<dbReference type="SUPFAM" id="SSF52833">
    <property type="entry name" value="Thioredoxin-like"/>
    <property type="match status" value="1"/>
</dbReference>
<dbReference type="FunFam" id="3.40.30.10:FF:000208">
    <property type="entry name" value="glutathione S-transferase 1"/>
    <property type="match status" value="1"/>
</dbReference>
<dbReference type="InterPro" id="IPR036282">
    <property type="entry name" value="Glutathione-S-Trfase_C_sf"/>
</dbReference>
<dbReference type="SFLD" id="SFLDG00358">
    <property type="entry name" value="Main_(cytGST)"/>
    <property type="match status" value="1"/>
</dbReference>
<dbReference type="GO" id="GO:0006749">
    <property type="term" value="P:glutathione metabolic process"/>
    <property type="evidence" value="ECO:0007669"/>
    <property type="project" value="TreeGrafter"/>
</dbReference>
<dbReference type="SUPFAM" id="SSF47616">
    <property type="entry name" value="GST C-terminal domain-like"/>
    <property type="match status" value="1"/>
</dbReference>
<sequence>MSGQCLSLIPVLYYDDLSPQARSCCMLIKVLDVDVELKYINLISGEHLGEAYSKINPSRTVPTLIDGSVTLYDGHTIMIYLCDKYASKHGPPVMPKDYLGRLEIFNLLFFEACVLHRCHSHLLTDILLHKYPNFAVDYHKGKIIDCYSALNSFLSDRTFLAGHCITIADFSAVTTLSALDLLLPINITYWPNLKVWFERLKMLPWYKVNADGIVKQREVLEIVGKFPFPSPLQQSKVLKRKFPFPCDVDYKQIFDKLPEKKFGEHEKIEKHVHFKNCQKAIECSLSQVATECERDSSSLLSQGQCGDKNTADVWYLKNESSS</sequence>
<dbReference type="InterPro" id="IPR004045">
    <property type="entry name" value="Glutathione_S-Trfase_N"/>
</dbReference>
<feature type="domain" description="GST N-terminal" evidence="1">
    <location>
        <begin position="8"/>
        <end position="89"/>
    </location>
</feature>
<dbReference type="EMBL" id="CCAG010005656">
    <property type="status" value="NOT_ANNOTATED_CDS"/>
    <property type="molecule type" value="Genomic_DNA"/>
</dbReference>
<accession>A0A1B0G189</accession>
<dbReference type="PROSITE" id="PS50404">
    <property type="entry name" value="GST_NTER"/>
    <property type="match status" value="1"/>
</dbReference>
<feature type="domain" description="GST C-terminal" evidence="2">
    <location>
        <begin position="97"/>
        <end position="226"/>
    </location>
</feature>
<evidence type="ECO:0000259" key="1">
    <source>
        <dbReference type="PROSITE" id="PS50404"/>
    </source>
</evidence>
<evidence type="ECO:0000313" key="4">
    <source>
        <dbReference type="Proteomes" id="UP000092444"/>
    </source>
</evidence>
<dbReference type="PANTHER" id="PTHR43969">
    <property type="entry name" value="GLUTATHIONE S TRANSFERASE D10, ISOFORM A-RELATED"/>
    <property type="match status" value="1"/>
</dbReference>